<dbReference type="InterPro" id="IPR014001">
    <property type="entry name" value="Helicase_ATP-bd"/>
</dbReference>
<evidence type="ECO:0000256" key="1">
    <source>
        <dbReference type="ARBA" id="ARBA00022741"/>
    </source>
</evidence>
<dbReference type="SMART" id="SM00490">
    <property type="entry name" value="HELICc"/>
    <property type="match status" value="1"/>
</dbReference>
<keyword evidence="2" id="KW-0378">Hydrolase</keyword>
<dbReference type="Gene3D" id="3.40.50.300">
    <property type="entry name" value="P-loop containing nucleotide triphosphate hydrolases"/>
    <property type="match status" value="1"/>
</dbReference>
<dbReference type="GO" id="GO:0007131">
    <property type="term" value="P:reciprocal meiotic recombination"/>
    <property type="evidence" value="ECO:0007669"/>
    <property type="project" value="TreeGrafter"/>
</dbReference>
<dbReference type="InterPro" id="IPR049730">
    <property type="entry name" value="SNF2/RAD54-like_C"/>
</dbReference>
<keyword evidence="5" id="KW-0175">Coiled coil</keyword>
<sequence length="1501" mass="167542">MRRSGAPSQLIGNAAKKPRFVPPGAAQSVAFPAPKPVLAQSPSKVTLGSALNKIQRSLSEKRTEPGGTSAAPAVCKALSRVLSTVPQGESKENGPESEALPPTPDQHPGHPAPGGKMSAVFMTSSMVGKARSSNFTLSEKLDLLRLVQPHIRILEEHTNKHAVIVDKNRCWESIAERYNSLGGERPSRTAQGLRTLYKRLKESAKQEVLQRSHAQPEYRGSLSEPTKRIMEMIPHLFHTVDKEHNALHRETMALLSIRAEDEIRRQFHGTARDAVIYERITNKLKQRGIHREKAQVISKLKSLRRKFNQSNDPNNAGGTGRFDWPYSDMCQAIWGSGDSEHLVALPSSADSRSSDNNAETETAEIEEVIPKTEECTEYAPQNSAESPQPPPEKRARKVSRMEQVAKDMKKMFAEMDKEFEEKENLRLVQQRKHEERLRKEAKEEEKEEWARQMALFRETQQSQFDLMRELLKRMTPSAPRLCYPSQRNDGSPADHSLGYSAGSIPITSVPDASEQEQSCNPPSPSAIKPTEMPYKRDSPIEQPGSSSSLPAVSDYAPVAMAVRVEAEDVKPPPDLPLLTQHVSPVTIEPVRSQLPTGQNETEIEEEEEEEELVSHVYAASLSPCPSSVHLPPSPTGPTRRRSLYQRGGAVFRNPDLEAESLQMMREEHELQLANHRKLGLFLEEKREGLKRKQHLEEELLRAKVKVEKLRAARLPRYFSVVWCKASSRKHKRWEGDAVLIARGRSVTLKDMEGRDIGRGSGYKVSELESLSEGQSLMVGGKQIEVMGVVSEEDFAKGRCFQDVAVETPVATVAKTPVFRPVAKPFASPGLKGGAPRGPEPEGPVCKPKHDPSAPGALVLPRPPANHQWLYNKNGLPLVDVVVDPHLTNHLRPHQREGVIFLYECLMGMRLPGRCGAILADEMGLGKTLQCVCALWTLLRQGPYGGRPLLKRALVVCPGSLVKNWAAEFNKWLGRERIGVYTVDQEHRVEDYVSSPVCTVMVISYEMLLRSVERVKELEFGVIVCDEGHRLKNSNIKTSSALTALACERRVILTGTPVQNDLQEFYSIVEFVNPGILGTSAAYRKIYEEPILRSRQPTCSEEERRVGEERAAELARLTGVFTLRRTQEIINRFLPDRLEWTVFCRPTELQLRLYGALLTTRQVKACVSASYAHALSHSPHLACINALKKICNHPGLLYNSIQEKNDDLFEGLTAELFPDAYSTGGFSTADSGKLLVLTDLLSAIKHVNRTDRVVLVSNYTQTLDLLQDLCTHLEYTWCRLDGQTPVAQRQRIVDSFNSPHANHFLFLLSSKAGGVGLNLVGASHLVLYDIDWNPANDIQAMARVWRDGQKKNVHIYRFLTTGTIEEKIYQRQVSKQGLSGTVVDLAKKAEHISFSSEELRDLFTLDTKSDCLTHDLLDCPCNGDGNTPGVTEEVSADSERACQLGRRGDGASVPQRVSMSELMHWKHFSGNVQSYADIYLDHARNHITFAFQSTTTKSQSTV</sequence>
<evidence type="ECO:0000256" key="6">
    <source>
        <dbReference type="SAM" id="MobiDB-lite"/>
    </source>
</evidence>
<dbReference type="SUPFAM" id="SSF52540">
    <property type="entry name" value="P-loop containing nucleoside triphosphate hydrolases"/>
    <property type="match status" value="2"/>
</dbReference>
<dbReference type="Proteomes" id="UP000504632">
    <property type="component" value="Chromosome 9"/>
</dbReference>
<feature type="region of interest" description="Disordered" evidence="6">
    <location>
        <begin position="483"/>
        <end position="552"/>
    </location>
</feature>
<feature type="region of interest" description="Disordered" evidence="6">
    <location>
        <begin position="83"/>
        <end position="118"/>
    </location>
</feature>
<dbReference type="FunFam" id="3.40.50.300:FF:000332">
    <property type="entry name" value="DNA repair and recombination protein RAD54-like"/>
    <property type="match status" value="1"/>
</dbReference>
<dbReference type="GO" id="GO:0016787">
    <property type="term" value="F:hydrolase activity"/>
    <property type="evidence" value="ECO:0007669"/>
    <property type="project" value="UniProtKB-KW"/>
</dbReference>
<evidence type="ECO:0000259" key="7">
    <source>
        <dbReference type="PROSITE" id="PS51192"/>
    </source>
</evidence>
<feature type="domain" description="Helicase C-terminal" evidence="8">
    <location>
        <begin position="1235"/>
        <end position="1399"/>
    </location>
</feature>
<dbReference type="Pfam" id="PF13873">
    <property type="entry name" value="Myb_DNA-bind_5"/>
    <property type="match status" value="1"/>
</dbReference>
<dbReference type="GO" id="GO:0005524">
    <property type="term" value="F:ATP binding"/>
    <property type="evidence" value="ECO:0007669"/>
    <property type="project" value="UniProtKB-KW"/>
</dbReference>
<dbReference type="Pfam" id="PF00176">
    <property type="entry name" value="SNF2-rel_dom"/>
    <property type="match status" value="1"/>
</dbReference>
<evidence type="ECO:0000256" key="4">
    <source>
        <dbReference type="ARBA" id="ARBA00022840"/>
    </source>
</evidence>
<feature type="region of interest" description="Disordered" evidence="6">
    <location>
        <begin position="828"/>
        <end position="856"/>
    </location>
</feature>
<dbReference type="Gene3D" id="3.40.50.10810">
    <property type="entry name" value="Tandem AAA-ATPase domain"/>
    <property type="match status" value="1"/>
</dbReference>
<feature type="region of interest" description="Disordered" evidence="6">
    <location>
        <begin position="347"/>
        <end position="401"/>
    </location>
</feature>
<dbReference type="GO" id="GO:0015616">
    <property type="term" value="F:DNA translocase activity"/>
    <property type="evidence" value="ECO:0007669"/>
    <property type="project" value="TreeGrafter"/>
</dbReference>
<proteinExistence type="predicted"/>
<dbReference type="OrthoDB" id="413460at2759"/>
<dbReference type="InParanoid" id="A0A6J2WA62"/>
<dbReference type="PANTHER" id="PTHR45629:SF7">
    <property type="entry name" value="DNA EXCISION REPAIR PROTEIN ERCC-6-RELATED"/>
    <property type="match status" value="1"/>
</dbReference>
<evidence type="ECO:0000259" key="8">
    <source>
        <dbReference type="PROSITE" id="PS51194"/>
    </source>
</evidence>
<feature type="coiled-coil region" evidence="5">
    <location>
        <begin position="405"/>
        <end position="459"/>
    </location>
</feature>
<keyword evidence="1" id="KW-0547">Nucleotide-binding</keyword>
<dbReference type="InterPro" id="IPR027417">
    <property type="entry name" value="P-loop_NTPase"/>
</dbReference>
<dbReference type="RefSeq" id="XP_030641249.1">
    <property type="nucleotide sequence ID" value="XM_030785389.1"/>
</dbReference>
<evidence type="ECO:0000256" key="5">
    <source>
        <dbReference type="SAM" id="Coils"/>
    </source>
</evidence>
<dbReference type="GeneID" id="115821577"/>
<organism evidence="9 10">
    <name type="scientific">Chanos chanos</name>
    <name type="common">Milkfish</name>
    <name type="synonym">Mugil chanos</name>
    <dbReference type="NCBI Taxonomy" id="29144"/>
    <lineage>
        <taxon>Eukaryota</taxon>
        <taxon>Metazoa</taxon>
        <taxon>Chordata</taxon>
        <taxon>Craniata</taxon>
        <taxon>Vertebrata</taxon>
        <taxon>Euteleostomi</taxon>
        <taxon>Actinopterygii</taxon>
        <taxon>Neopterygii</taxon>
        <taxon>Teleostei</taxon>
        <taxon>Ostariophysi</taxon>
        <taxon>Gonorynchiformes</taxon>
        <taxon>Chanidae</taxon>
        <taxon>Chanos</taxon>
    </lineage>
</organism>
<dbReference type="Pfam" id="PF13837">
    <property type="entry name" value="Myb_DNA-bind_4"/>
    <property type="match status" value="1"/>
</dbReference>
<dbReference type="InterPro" id="IPR028002">
    <property type="entry name" value="Myb_DNA-bind_5"/>
</dbReference>
<dbReference type="PANTHER" id="PTHR45629">
    <property type="entry name" value="SNF2/RAD54 FAMILY MEMBER"/>
    <property type="match status" value="1"/>
</dbReference>
<dbReference type="GO" id="GO:0005634">
    <property type="term" value="C:nucleus"/>
    <property type="evidence" value="ECO:0007669"/>
    <property type="project" value="TreeGrafter"/>
</dbReference>
<feature type="coiled-coil region" evidence="5">
    <location>
        <begin position="658"/>
        <end position="712"/>
    </location>
</feature>
<accession>A0A6J2WA62</accession>
<dbReference type="FunFam" id="3.40.50.10810:FF:000020">
    <property type="entry name" value="DNA repair and recombination protein RAD54B"/>
    <property type="match status" value="1"/>
</dbReference>
<keyword evidence="9" id="KW-1185">Reference proteome</keyword>
<dbReference type="InterPro" id="IPR044822">
    <property type="entry name" value="Myb_DNA-bind_4"/>
</dbReference>
<dbReference type="FunCoup" id="A0A6J2WA62">
    <property type="interactions" value="301"/>
</dbReference>
<gene>
    <name evidence="10" type="primary">rad54b</name>
</gene>
<dbReference type="CDD" id="cd18793">
    <property type="entry name" value="SF2_C_SNF"/>
    <property type="match status" value="1"/>
</dbReference>
<feature type="compositionally biased region" description="Polar residues" evidence="6">
    <location>
        <begin position="1"/>
        <end position="11"/>
    </location>
</feature>
<dbReference type="GO" id="GO:0004386">
    <property type="term" value="F:helicase activity"/>
    <property type="evidence" value="ECO:0007669"/>
    <property type="project" value="UniProtKB-KW"/>
</dbReference>
<dbReference type="PROSITE" id="PS51192">
    <property type="entry name" value="HELICASE_ATP_BIND_1"/>
    <property type="match status" value="1"/>
</dbReference>
<evidence type="ECO:0000313" key="9">
    <source>
        <dbReference type="Proteomes" id="UP000504632"/>
    </source>
</evidence>
<dbReference type="GO" id="GO:0000724">
    <property type="term" value="P:double-strand break repair via homologous recombination"/>
    <property type="evidence" value="ECO:0007669"/>
    <property type="project" value="TreeGrafter"/>
</dbReference>
<feature type="domain" description="Helicase ATP-binding" evidence="7">
    <location>
        <begin position="907"/>
        <end position="1074"/>
    </location>
</feature>
<dbReference type="SMART" id="SM00487">
    <property type="entry name" value="DEXDc"/>
    <property type="match status" value="1"/>
</dbReference>
<dbReference type="Gene3D" id="1.20.120.850">
    <property type="entry name" value="SWI2/SNF2 ATPases, N-terminal domain"/>
    <property type="match status" value="1"/>
</dbReference>
<dbReference type="InterPro" id="IPR000330">
    <property type="entry name" value="SNF2_N"/>
</dbReference>
<name>A0A6J2WA62_CHACN</name>
<keyword evidence="4" id="KW-0067">ATP-binding</keyword>
<dbReference type="InterPro" id="IPR038718">
    <property type="entry name" value="SNF2-like_sf"/>
</dbReference>
<dbReference type="PROSITE" id="PS51194">
    <property type="entry name" value="HELICASE_CTER"/>
    <property type="match status" value="1"/>
</dbReference>
<feature type="compositionally biased region" description="Low complexity" evidence="6">
    <location>
        <begin position="347"/>
        <end position="360"/>
    </location>
</feature>
<dbReference type="CTD" id="25788"/>
<dbReference type="Gene3D" id="1.10.10.60">
    <property type="entry name" value="Homeodomain-like"/>
    <property type="match status" value="1"/>
</dbReference>
<dbReference type="InterPro" id="IPR001650">
    <property type="entry name" value="Helicase_C-like"/>
</dbReference>
<reference evidence="10" key="1">
    <citation type="submission" date="2025-08" db="UniProtKB">
        <authorList>
            <consortium name="RefSeq"/>
        </authorList>
    </citation>
    <scope>IDENTIFICATION</scope>
</reference>
<evidence type="ECO:0000256" key="3">
    <source>
        <dbReference type="ARBA" id="ARBA00022806"/>
    </source>
</evidence>
<dbReference type="Pfam" id="PF00271">
    <property type="entry name" value="Helicase_C"/>
    <property type="match status" value="1"/>
</dbReference>
<feature type="region of interest" description="Disordered" evidence="6">
    <location>
        <begin position="1"/>
        <end position="28"/>
    </location>
</feature>
<dbReference type="InterPro" id="IPR050496">
    <property type="entry name" value="SNF2_RAD54_helicase_repair"/>
</dbReference>
<keyword evidence="3" id="KW-0347">Helicase</keyword>
<evidence type="ECO:0000256" key="2">
    <source>
        <dbReference type="ARBA" id="ARBA00022801"/>
    </source>
</evidence>
<protein>
    <submittedName>
        <fullName evidence="10">DNA repair and recombination protein RAD54B</fullName>
    </submittedName>
</protein>
<evidence type="ECO:0000313" key="10">
    <source>
        <dbReference type="RefSeq" id="XP_030641249.1"/>
    </source>
</evidence>